<dbReference type="Proteomes" id="UP000248168">
    <property type="component" value="Unassembled WGS sequence"/>
</dbReference>
<reference evidence="2" key="1">
    <citation type="submission" date="2018-04" db="EMBL/GenBank/DDBJ databases">
        <authorList>
            <person name="Lucker S."/>
            <person name="Sakoula D."/>
        </authorList>
    </citation>
    <scope>NUCLEOTIDE SEQUENCE [LARGE SCALE GENOMIC DNA]</scope>
</reference>
<evidence type="ECO:0000313" key="2">
    <source>
        <dbReference type="Proteomes" id="UP000248168"/>
    </source>
</evidence>
<accession>A0A330L1L1</accession>
<dbReference type="InParanoid" id="A0A330L1L1"/>
<dbReference type="RefSeq" id="WP_121988138.1">
    <property type="nucleotide sequence ID" value="NZ_OUNR01000001.1"/>
</dbReference>
<dbReference type="InterPro" id="IPR017850">
    <property type="entry name" value="Alkaline_phosphatase_core_sf"/>
</dbReference>
<proteinExistence type="predicted"/>
<evidence type="ECO:0000313" key="1">
    <source>
        <dbReference type="EMBL" id="SPP63635.1"/>
    </source>
</evidence>
<gene>
    <name evidence="1" type="ORF">NITLEN_10721</name>
</gene>
<organism evidence="1 2">
    <name type="scientific">Nitrospira lenta</name>
    <dbReference type="NCBI Taxonomy" id="1436998"/>
    <lineage>
        <taxon>Bacteria</taxon>
        <taxon>Pseudomonadati</taxon>
        <taxon>Nitrospirota</taxon>
        <taxon>Nitrospiria</taxon>
        <taxon>Nitrospirales</taxon>
        <taxon>Nitrospiraceae</taxon>
        <taxon>Nitrospira</taxon>
    </lineage>
</organism>
<name>A0A330L1L1_9BACT</name>
<evidence type="ECO:0008006" key="3">
    <source>
        <dbReference type="Google" id="ProtNLM"/>
    </source>
</evidence>
<dbReference type="OrthoDB" id="9779418at2"/>
<dbReference type="Gene3D" id="3.40.720.10">
    <property type="entry name" value="Alkaline Phosphatase, subunit A"/>
    <property type="match status" value="1"/>
</dbReference>
<sequence length="529" mass="58610">MAKGNTTPPLIIFGLDGGDAGFIRRWAEEGYLPTIASIMQRGCQGAVGGPELLSTQGAWVSFFSGVSRSSHGQYYNRQLVPGTYEIRNIAAQDVQALPFWSHLRGASKKVAIIDALEAEILPGLAGVQLANWAVQQQHNHASVPPTAEPASLLSDIRRHVGPPIHIDVFKPGSSVHEDVAAYHLILKRIEEKGALCRCLLAQDRYDLVVTMFVEAHTAAHRFWDYRPGGSRHTEGLSEKSGLDTAIRDVYRAIDREMGLLLKQLPDESNVFIISLFGIKDLYPTTGLIEEFCRKLGYQIPSYGDHRSLSVLTWLRRAIPPDVRARMSQWLPRGVQTRLETDRFQTETNWAQTRAFSIPALNTSFVRVNLRGREPHGIVEPGLEYERLLTQIDADLRQLVDVRSGKPAVESVIRTAEAFRCGPPSVLPDLTVEWTSAPYLMDRVSHPKAELVQVRPHYNRSSYHTFSGFVAAAGPAIEAGRDLGEVSPLDFAPAFQSLMGNPWPQSVTNRILTQCVRRPSLNIGSTTIAG</sequence>
<dbReference type="Pfam" id="PF01663">
    <property type="entry name" value="Phosphodiest"/>
    <property type="match status" value="1"/>
</dbReference>
<dbReference type="SUPFAM" id="SSF53649">
    <property type="entry name" value="Alkaline phosphatase-like"/>
    <property type="match status" value="1"/>
</dbReference>
<dbReference type="EMBL" id="OUNR01000001">
    <property type="protein sequence ID" value="SPP63635.1"/>
    <property type="molecule type" value="Genomic_DNA"/>
</dbReference>
<dbReference type="AlphaFoldDB" id="A0A330L1L1"/>
<protein>
    <recommendedName>
        <fullName evidence="3">Type I phosphodiesterase/nucleotide pyrophosphatase</fullName>
    </recommendedName>
</protein>
<keyword evidence="2" id="KW-1185">Reference proteome</keyword>
<dbReference type="InterPro" id="IPR002591">
    <property type="entry name" value="Phosphodiest/P_Trfase"/>
</dbReference>